<gene>
    <name evidence="2" type="ORF">GGD46_001365</name>
</gene>
<dbReference type="EMBL" id="JACHBG010000002">
    <property type="protein sequence ID" value="MBB6484099.1"/>
    <property type="molecule type" value="Genomic_DNA"/>
</dbReference>
<feature type="transmembrane region" description="Helical" evidence="1">
    <location>
        <begin position="79"/>
        <end position="98"/>
    </location>
</feature>
<name>A0A7X0IN79_9HYPH</name>
<keyword evidence="1" id="KW-0812">Transmembrane</keyword>
<keyword evidence="1" id="KW-0472">Membrane</keyword>
<evidence type="ECO:0000313" key="3">
    <source>
        <dbReference type="Proteomes" id="UP000565576"/>
    </source>
</evidence>
<protein>
    <submittedName>
        <fullName evidence="2">Uncharacterized protein</fullName>
    </submittedName>
</protein>
<dbReference type="Proteomes" id="UP000565576">
    <property type="component" value="Unassembled WGS sequence"/>
</dbReference>
<keyword evidence="1" id="KW-1133">Transmembrane helix</keyword>
<dbReference type="AlphaFoldDB" id="A0A7X0IN79"/>
<feature type="transmembrane region" description="Helical" evidence="1">
    <location>
        <begin position="29"/>
        <end position="47"/>
    </location>
</feature>
<reference evidence="2 3" key="1">
    <citation type="submission" date="2020-08" db="EMBL/GenBank/DDBJ databases">
        <title>Genomic Encyclopedia of Type Strains, Phase IV (KMG-V): Genome sequencing to study the core and pangenomes of soil and plant-associated prokaryotes.</title>
        <authorList>
            <person name="Whitman W."/>
        </authorList>
    </citation>
    <scope>NUCLEOTIDE SEQUENCE [LARGE SCALE GENOMIC DNA]</scope>
    <source>
        <strain evidence="2 3">SEMIA 4060</strain>
    </source>
</reference>
<accession>A0A7X0IN79</accession>
<feature type="transmembrane region" description="Helical" evidence="1">
    <location>
        <begin position="54"/>
        <end position="73"/>
    </location>
</feature>
<organism evidence="2 3">
    <name type="scientific">Rhizobium lusitanum</name>
    <dbReference type="NCBI Taxonomy" id="293958"/>
    <lineage>
        <taxon>Bacteria</taxon>
        <taxon>Pseudomonadati</taxon>
        <taxon>Pseudomonadota</taxon>
        <taxon>Alphaproteobacteria</taxon>
        <taxon>Hyphomicrobiales</taxon>
        <taxon>Rhizobiaceae</taxon>
        <taxon>Rhizobium/Agrobacterium group</taxon>
        <taxon>Rhizobium</taxon>
    </lineage>
</organism>
<dbReference type="RefSeq" id="WP_184702946.1">
    <property type="nucleotide sequence ID" value="NZ_JACHBG010000002.1"/>
</dbReference>
<sequence>MSGLPIFLAGLSTTALVLANGSWDNGPITPLLTVALGLFIATVGWRIRAGAFRVIPIVMPLYLINLAVNVLLFPILGSALAILYMLLATAGIRGWWWLRRNPA</sequence>
<evidence type="ECO:0000313" key="2">
    <source>
        <dbReference type="EMBL" id="MBB6484099.1"/>
    </source>
</evidence>
<comment type="caution">
    <text evidence="2">The sequence shown here is derived from an EMBL/GenBank/DDBJ whole genome shotgun (WGS) entry which is preliminary data.</text>
</comment>
<proteinExistence type="predicted"/>
<evidence type="ECO:0000256" key="1">
    <source>
        <dbReference type="SAM" id="Phobius"/>
    </source>
</evidence>